<feature type="domain" description="Agenet" evidence="5">
    <location>
        <begin position="19"/>
        <end position="89"/>
    </location>
</feature>
<dbReference type="InterPro" id="IPR007930">
    <property type="entry name" value="DUF724"/>
</dbReference>
<dbReference type="Pfam" id="PF05266">
    <property type="entry name" value="DUF724"/>
    <property type="match status" value="1"/>
</dbReference>
<feature type="compositionally biased region" description="Polar residues" evidence="4">
    <location>
        <begin position="362"/>
        <end position="377"/>
    </location>
</feature>
<dbReference type="OrthoDB" id="938602at2759"/>
<dbReference type="CDD" id="cd20405">
    <property type="entry name" value="Tudor_Agenet_AtDUF_rpt1_3"/>
    <property type="match status" value="2"/>
</dbReference>
<feature type="compositionally biased region" description="Low complexity" evidence="4">
    <location>
        <begin position="464"/>
        <end position="478"/>
    </location>
</feature>
<gene>
    <name evidence="6" type="ORF">A4U43_C04F8000</name>
</gene>
<keyword evidence="7" id="KW-1185">Reference proteome</keyword>
<feature type="compositionally biased region" description="Basic and acidic residues" evidence="4">
    <location>
        <begin position="482"/>
        <end position="496"/>
    </location>
</feature>
<organism evidence="6 7">
    <name type="scientific">Asparagus officinalis</name>
    <name type="common">Garden asparagus</name>
    <dbReference type="NCBI Taxonomy" id="4686"/>
    <lineage>
        <taxon>Eukaryota</taxon>
        <taxon>Viridiplantae</taxon>
        <taxon>Streptophyta</taxon>
        <taxon>Embryophyta</taxon>
        <taxon>Tracheophyta</taxon>
        <taxon>Spermatophyta</taxon>
        <taxon>Magnoliopsida</taxon>
        <taxon>Liliopsida</taxon>
        <taxon>Asparagales</taxon>
        <taxon>Asparagaceae</taxon>
        <taxon>Asparagoideae</taxon>
        <taxon>Asparagus</taxon>
    </lineage>
</organism>
<sequence length="938" mass="105329">MAMRASKLWHSPRSSRRRGSFGVGTAVEVRSNDDGFEGAWFEATTRTGVIKNRRYAVTYTDFSADGDPSSPLKEIVHCSLVRPRPPPEDFDAAFELEQCVEAFRNGGWWRGVVIKLPEGLDGLYTVYIPMTREQLRFKREEMRRQMVFVKGEWRPVEEAVQEGRDATFVQGTRVEVSRDEENFGAAWFVGNILKVIGKTNFLVEYEKLKVDSDNSTENPLKEIVDIQYLRPCPHIAVHTHFNVLDEVEGFQQDGWFTGVVLEILPESRYIVKYKHQDKEVVLDDTLLRPCHIWRNNHWVHTSPGQHSKKQTHTKTTSAIRQQKFTAGKSFDHPISTLTSGEDDADATDRSSLSGSKRKEAESTSQGLITSSQANQKSKSVRFSIHAPAFRNTDDGIIYGADAADLNDNDSTVPNLEDYSELFQACKEAGKGDLLEENVNLVGDTISVSGEKRPDADEESTLPLSSSSNNDGEGSDVSGFLNLKDKKFRDPSFKDNSFEPSKNQNKRNSLEENVQPIDDTLMNSGWKTPAKVGKCSTASRLTVEKDTTFVTHESTVSDGKVASNYHPIPLSREFFHEKGSSCMGGTDGPIIMRKESTGCLRVGTEHQPVEANLVCSPPTGPEVSDFVPAANMGNDICDPCRRENTKTHTKTIVRTPELQRKIPDDVDFSQHKEELMEHNGSLSTNNKIISMIGNDTVSLPNKEANMMEASPLTPRIESSKRSSGKDIVMDCGTPLIDSSHMESSSVRSVLPFIKTSSEVWNLVESREVFRMLPQRPHFQPLLHHAKLHREGIAIGLMITFANLVTDIGKLLIVDSTDDFEEKLKVLDEMELNGFNVQPVRSRLEKLIEIRSMLSQAEGKKRSLKAKELEVHDEKEKMYQLLYSVDEKLKQLKEKRESTILEIKKSETEIGELEKGVKAAEEVSKSAEQQFVATLTAPWR</sequence>
<dbReference type="PANTHER" id="PTHR31917:SF147">
    <property type="entry name" value="AGENET DOMAIN-CONTAINING PROTEIN"/>
    <property type="match status" value="1"/>
</dbReference>
<evidence type="ECO:0000256" key="1">
    <source>
        <dbReference type="ARBA" id="ARBA00022448"/>
    </source>
</evidence>
<keyword evidence="3" id="KW-0175">Coiled coil</keyword>
<dbReference type="SMART" id="SM00743">
    <property type="entry name" value="Agenet"/>
    <property type="match status" value="4"/>
</dbReference>
<feature type="compositionally biased region" description="Polar residues" evidence="4">
    <location>
        <begin position="497"/>
        <end position="506"/>
    </location>
</feature>
<dbReference type="PANTHER" id="PTHR31917">
    <property type="entry name" value="AGENET DOMAIN-CONTAINING PROTEIN-RELATED"/>
    <property type="match status" value="1"/>
</dbReference>
<evidence type="ECO:0000313" key="7">
    <source>
        <dbReference type="Proteomes" id="UP000243459"/>
    </source>
</evidence>
<evidence type="ECO:0000259" key="5">
    <source>
        <dbReference type="SMART" id="SM00743"/>
    </source>
</evidence>
<dbReference type="InterPro" id="IPR008395">
    <property type="entry name" value="Agenet-like_dom"/>
</dbReference>
<reference evidence="7" key="1">
    <citation type="journal article" date="2017" name="Nat. Commun.">
        <title>The asparagus genome sheds light on the origin and evolution of a young Y chromosome.</title>
        <authorList>
            <person name="Harkess A."/>
            <person name="Zhou J."/>
            <person name="Xu C."/>
            <person name="Bowers J.E."/>
            <person name="Van der Hulst R."/>
            <person name="Ayyampalayam S."/>
            <person name="Mercati F."/>
            <person name="Riccardi P."/>
            <person name="McKain M.R."/>
            <person name="Kakrana A."/>
            <person name="Tang H."/>
            <person name="Ray J."/>
            <person name="Groenendijk J."/>
            <person name="Arikit S."/>
            <person name="Mathioni S.M."/>
            <person name="Nakano M."/>
            <person name="Shan H."/>
            <person name="Telgmann-Rauber A."/>
            <person name="Kanno A."/>
            <person name="Yue Z."/>
            <person name="Chen H."/>
            <person name="Li W."/>
            <person name="Chen Y."/>
            <person name="Xu X."/>
            <person name="Zhang Y."/>
            <person name="Luo S."/>
            <person name="Chen H."/>
            <person name="Gao J."/>
            <person name="Mao Z."/>
            <person name="Pires J.C."/>
            <person name="Luo M."/>
            <person name="Kudrna D."/>
            <person name="Wing R.A."/>
            <person name="Meyers B.C."/>
            <person name="Yi K."/>
            <person name="Kong H."/>
            <person name="Lavrijsen P."/>
            <person name="Sunseri F."/>
            <person name="Falavigna A."/>
            <person name="Ye Y."/>
            <person name="Leebens-Mack J.H."/>
            <person name="Chen G."/>
        </authorList>
    </citation>
    <scope>NUCLEOTIDE SEQUENCE [LARGE SCALE GENOMIC DNA]</scope>
    <source>
        <strain evidence="7">cv. DH0086</strain>
    </source>
</reference>
<evidence type="ECO:0000256" key="4">
    <source>
        <dbReference type="SAM" id="MobiDB-lite"/>
    </source>
</evidence>
<feature type="domain" description="Agenet" evidence="5">
    <location>
        <begin position="92"/>
        <end position="150"/>
    </location>
</feature>
<dbReference type="Pfam" id="PF05641">
    <property type="entry name" value="Agenet"/>
    <property type="match status" value="3"/>
</dbReference>
<dbReference type="CDD" id="cd20406">
    <property type="entry name" value="Tudor_Agenet_AtDUF_rpt2_4"/>
    <property type="match status" value="2"/>
</dbReference>
<dbReference type="Proteomes" id="UP000243459">
    <property type="component" value="Chromosome 4"/>
</dbReference>
<feature type="region of interest" description="Disordered" evidence="4">
    <location>
        <begin position="446"/>
        <end position="524"/>
    </location>
</feature>
<feature type="domain" description="Agenet" evidence="5">
    <location>
        <begin position="239"/>
        <end position="295"/>
    </location>
</feature>
<dbReference type="OMA" id="ARMHTHA"/>
<name>A0A5P1EZ62_ASPOF</name>
<keyword evidence="1" id="KW-0813">Transport</keyword>
<dbReference type="Gramene" id="ONK71385">
    <property type="protein sequence ID" value="ONK71385"/>
    <property type="gene ID" value="A4U43_C04F8000"/>
</dbReference>
<feature type="region of interest" description="Disordered" evidence="4">
    <location>
        <begin position="298"/>
        <end position="317"/>
    </location>
</feature>
<keyword evidence="2" id="KW-0341">Growth regulation</keyword>
<dbReference type="AlphaFoldDB" id="A0A5P1EZ62"/>
<evidence type="ECO:0000256" key="3">
    <source>
        <dbReference type="SAM" id="Coils"/>
    </source>
</evidence>
<dbReference type="InterPro" id="IPR014002">
    <property type="entry name" value="Agenet_dom_plant"/>
</dbReference>
<feature type="coiled-coil region" evidence="3">
    <location>
        <begin position="887"/>
        <end position="928"/>
    </location>
</feature>
<feature type="region of interest" description="Disordered" evidence="4">
    <location>
        <begin position="330"/>
        <end position="379"/>
    </location>
</feature>
<dbReference type="EMBL" id="CM007384">
    <property type="protein sequence ID" value="ONK71385.1"/>
    <property type="molecule type" value="Genomic_DNA"/>
</dbReference>
<feature type="domain" description="Agenet" evidence="5">
    <location>
        <begin position="166"/>
        <end position="237"/>
    </location>
</feature>
<evidence type="ECO:0000256" key="2">
    <source>
        <dbReference type="ARBA" id="ARBA00022604"/>
    </source>
</evidence>
<feature type="region of interest" description="Disordered" evidence="4">
    <location>
        <begin position="1"/>
        <end position="21"/>
    </location>
</feature>
<proteinExistence type="predicted"/>
<accession>A0A5P1EZ62</accession>
<evidence type="ECO:0000313" key="6">
    <source>
        <dbReference type="EMBL" id="ONK71385.1"/>
    </source>
</evidence>
<protein>
    <recommendedName>
        <fullName evidence="5">Agenet domain-containing protein</fullName>
    </recommendedName>
</protein>